<dbReference type="Gene3D" id="3.40.1440.10">
    <property type="entry name" value="GIY-YIG endonuclease"/>
    <property type="match status" value="1"/>
</dbReference>
<organism evidence="2">
    <name type="scientific">marine sediment metagenome</name>
    <dbReference type="NCBI Taxonomy" id="412755"/>
    <lineage>
        <taxon>unclassified sequences</taxon>
        <taxon>metagenomes</taxon>
        <taxon>ecological metagenomes</taxon>
    </lineage>
</organism>
<dbReference type="PROSITE" id="PS50164">
    <property type="entry name" value="GIY_YIG"/>
    <property type="match status" value="1"/>
</dbReference>
<dbReference type="InterPro" id="IPR035901">
    <property type="entry name" value="GIY-YIG_endonuc_sf"/>
</dbReference>
<dbReference type="SUPFAM" id="SSF82771">
    <property type="entry name" value="GIY-YIG endonuclease"/>
    <property type="match status" value="1"/>
</dbReference>
<proteinExistence type="predicted"/>
<protein>
    <recommendedName>
        <fullName evidence="1">GIY-YIG domain-containing protein</fullName>
    </recommendedName>
</protein>
<evidence type="ECO:0000313" key="2">
    <source>
        <dbReference type="EMBL" id="KKM25516.1"/>
    </source>
</evidence>
<accession>A0A0F9ID62</accession>
<dbReference type="CDD" id="cd00719">
    <property type="entry name" value="GIY-YIG_SF"/>
    <property type="match status" value="1"/>
</dbReference>
<sequence length="179" mass="20797">MTAAQSYRGRALSALTNQIGVYALCDLDENPIYVGQSVDGIRTRVRRHLTSARSDVIANRQIDVWEIAFVWAWPVSTKAEVEPLERSIFAHYDAKLPLMNGKAMIADPDQVLWPQKQVVQVIEEEERQSRLTPSNRLPRQIKQYDLLVDYILNVKEAPHLKRSLDAHFERMVRYHQRFL</sequence>
<name>A0A0F9ID62_9ZZZZ</name>
<feature type="domain" description="GIY-YIG" evidence="1">
    <location>
        <begin position="17"/>
        <end position="98"/>
    </location>
</feature>
<reference evidence="2" key="1">
    <citation type="journal article" date="2015" name="Nature">
        <title>Complex archaea that bridge the gap between prokaryotes and eukaryotes.</title>
        <authorList>
            <person name="Spang A."/>
            <person name="Saw J.H."/>
            <person name="Jorgensen S.L."/>
            <person name="Zaremba-Niedzwiedzka K."/>
            <person name="Martijn J."/>
            <person name="Lind A.E."/>
            <person name="van Eijk R."/>
            <person name="Schleper C."/>
            <person name="Guy L."/>
            <person name="Ettema T.J."/>
        </authorList>
    </citation>
    <scope>NUCLEOTIDE SEQUENCE</scope>
</reference>
<dbReference type="EMBL" id="LAZR01012703">
    <property type="protein sequence ID" value="KKM25516.1"/>
    <property type="molecule type" value="Genomic_DNA"/>
</dbReference>
<dbReference type="Pfam" id="PF01541">
    <property type="entry name" value="GIY-YIG"/>
    <property type="match status" value="1"/>
</dbReference>
<dbReference type="InterPro" id="IPR000305">
    <property type="entry name" value="GIY-YIG_endonuc"/>
</dbReference>
<dbReference type="AlphaFoldDB" id="A0A0F9ID62"/>
<evidence type="ECO:0000259" key="1">
    <source>
        <dbReference type="PROSITE" id="PS50164"/>
    </source>
</evidence>
<gene>
    <name evidence="2" type="ORF">LCGC14_1594220</name>
</gene>
<comment type="caution">
    <text evidence="2">The sequence shown here is derived from an EMBL/GenBank/DDBJ whole genome shotgun (WGS) entry which is preliminary data.</text>
</comment>